<proteinExistence type="predicted"/>
<evidence type="ECO:0000313" key="3">
    <source>
        <dbReference type="Proteomes" id="UP000041254"/>
    </source>
</evidence>
<dbReference type="EMBL" id="CDMY01000345">
    <property type="protein sequence ID" value="CEM03598.1"/>
    <property type="molecule type" value="Genomic_DNA"/>
</dbReference>
<feature type="region of interest" description="Disordered" evidence="1">
    <location>
        <begin position="710"/>
        <end position="802"/>
    </location>
</feature>
<feature type="region of interest" description="Disordered" evidence="1">
    <location>
        <begin position="133"/>
        <end position="153"/>
    </location>
</feature>
<evidence type="ECO:0000313" key="2">
    <source>
        <dbReference type="EMBL" id="CEM03598.1"/>
    </source>
</evidence>
<protein>
    <submittedName>
        <fullName evidence="2">Uncharacterized protein</fullName>
    </submittedName>
</protein>
<feature type="region of interest" description="Disordered" evidence="1">
    <location>
        <begin position="1"/>
        <end position="82"/>
    </location>
</feature>
<dbReference type="AlphaFoldDB" id="A0A0G4EXP8"/>
<feature type="region of interest" description="Disordered" evidence="1">
    <location>
        <begin position="468"/>
        <end position="499"/>
    </location>
</feature>
<sequence>MATTSEGPSMTTGEAVNPAELTSNPTMATDTHPIGAGGAELAQGGHTGSGLTNGEVQQPKGSDQQSAGVGVDGEQRPSAFGSSAAAGMSFFPPLPFLPHYTATAAAGEYSNGAAAGLPSFYPPPPLQPLTLPLPNGDATSSQTGAALSSSSGAAKRTAAASRVKVAGVGAMGGVGGVSEKDRRRLQMAIQNEDTYAQILARVLLRQLKEKMPGGNPQQLRISLKGKPDRFVVKSDDRPAAAFAIHTGVTNALQQAIDERNTRAAALELPPWDNYQSILAVSADENERKSEGEEGVGDPLAGDMSLCHGLEEISGTANGEGAGDAIYPFLLPVGSNTGAGEAAGGGQGGRNGSLYVSETETAAIRTMIQEISGRLSSLLPPSPSSSPRLVMKLLWESETQSLIAQYGFKGVTAAGQPFRLTRAAEVPRVMRQIITTRNQLAQRLGQPLIEGFDGILDQFTLAMSAPSVTHPLTHHTTGGSGGGTRGRRGSKGGGGLSRGHRQFPAGAVCGYPSEGGGLFESLMDFHADMPLKVEQIHMVAATLLKQLEKHYVAVQRRRGDAGAMFPFGITWDPVRCRVRWKVGHGHSRKHCEKRVSRNGGGDGLREAIQYAIDNRNAWARTEGLPEVTGYEDILQTDNATLLLSADHRDFDSHLLTHQQAHTSHSVGRDRPADLLARIKQDTDQDFMLMNTADGSSYGAAAAAAGYGDTDLMQMHHTPTGHGQGGGRKRKNSGAGSDADKPGGKKAKRTTKKQQQQQQMAAEAFEAPTHNDQQQQEQQQQQVIDNMPDVAMKQPEEEAAPADIDPVAVDVSAAAAAAAGGEQEAA</sequence>
<name>A0A0G4EXP8_VITBC</name>
<feature type="compositionally biased region" description="Low complexity" evidence="1">
    <location>
        <begin position="751"/>
        <end position="780"/>
    </location>
</feature>
<dbReference type="VEuPathDB" id="CryptoDB:Vbra_8429"/>
<keyword evidence="3" id="KW-1185">Reference proteome</keyword>
<organism evidence="2 3">
    <name type="scientific">Vitrella brassicaformis (strain CCMP3155)</name>
    <dbReference type="NCBI Taxonomy" id="1169540"/>
    <lineage>
        <taxon>Eukaryota</taxon>
        <taxon>Sar</taxon>
        <taxon>Alveolata</taxon>
        <taxon>Colpodellida</taxon>
        <taxon>Vitrellaceae</taxon>
        <taxon>Vitrella</taxon>
    </lineage>
</organism>
<dbReference type="Proteomes" id="UP000041254">
    <property type="component" value="Unassembled WGS sequence"/>
</dbReference>
<feature type="compositionally biased region" description="Polar residues" evidence="1">
    <location>
        <begin position="1"/>
        <end position="29"/>
    </location>
</feature>
<dbReference type="InParanoid" id="A0A0G4EXP8"/>
<gene>
    <name evidence="2" type="ORF">Vbra_8429</name>
</gene>
<reference evidence="2 3" key="1">
    <citation type="submission" date="2014-11" db="EMBL/GenBank/DDBJ databases">
        <authorList>
            <person name="Zhu J."/>
            <person name="Qi W."/>
            <person name="Song R."/>
        </authorList>
    </citation>
    <scope>NUCLEOTIDE SEQUENCE [LARGE SCALE GENOMIC DNA]</scope>
</reference>
<accession>A0A0G4EXP8</accession>
<evidence type="ECO:0000256" key="1">
    <source>
        <dbReference type="SAM" id="MobiDB-lite"/>
    </source>
</evidence>
<feature type="compositionally biased region" description="Polar residues" evidence="1">
    <location>
        <begin position="49"/>
        <end position="67"/>
    </location>
</feature>